<dbReference type="Pfam" id="PF00090">
    <property type="entry name" value="TSP_1"/>
    <property type="match status" value="1"/>
</dbReference>
<evidence type="ECO:0000313" key="18">
    <source>
        <dbReference type="RefSeq" id="XP_026526857.1"/>
    </source>
</evidence>
<dbReference type="CDD" id="cd22635">
    <property type="entry name" value="Kunitz_papilin"/>
    <property type="match status" value="1"/>
</dbReference>
<dbReference type="Pfam" id="PF08686">
    <property type="entry name" value="PLAC"/>
    <property type="match status" value="1"/>
</dbReference>
<dbReference type="PROSITE" id="PS50092">
    <property type="entry name" value="TSP1"/>
    <property type="match status" value="5"/>
</dbReference>
<keyword evidence="8" id="KW-0393">Immunoglobulin domain</keyword>
<dbReference type="InterPro" id="IPR007110">
    <property type="entry name" value="Ig-like_dom"/>
</dbReference>
<feature type="region of interest" description="Disordered" evidence="12">
    <location>
        <begin position="1091"/>
        <end position="1120"/>
    </location>
</feature>
<keyword evidence="3" id="KW-0646">Protease inhibitor</keyword>
<dbReference type="SUPFAM" id="SSF48726">
    <property type="entry name" value="Immunoglobulin"/>
    <property type="match status" value="3"/>
</dbReference>
<evidence type="ECO:0000256" key="9">
    <source>
        <dbReference type="ARBA" id="ARBA00061693"/>
    </source>
</evidence>
<evidence type="ECO:0000313" key="17">
    <source>
        <dbReference type="Proteomes" id="UP000504612"/>
    </source>
</evidence>
<dbReference type="InterPro" id="IPR003599">
    <property type="entry name" value="Ig_sub"/>
</dbReference>
<keyword evidence="5" id="KW-0677">Repeat</keyword>
<feature type="domain" description="Ig-like" evidence="15">
    <location>
        <begin position="1125"/>
        <end position="1214"/>
    </location>
</feature>
<dbReference type="SUPFAM" id="SSF82895">
    <property type="entry name" value="TSP-1 type 1 repeat"/>
    <property type="match status" value="5"/>
</dbReference>
<dbReference type="CDD" id="cd00096">
    <property type="entry name" value="Ig"/>
    <property type="match status" value="1"/>
</dbReference>
<dbReference type="InterPro" id="IPR010909">
    <property type="entry name" value="PLAC"/>
</dbReference>
<dbReference type="SUPFAM" id="SSF57362">
    <property type="entry name" value="BPTI-like"/>
    <property type="match status" value="1"/>
</dbReference>
<dbReference type="InterPro" id="IPR013273">
    <property type="entry name" value="ADAMTS/ADAMTS-like"/>
</dbReference>
<dbReference type="FunFam" id="2.60.120.830:FF:000001">
    <property type="entry name" value="A disintegrin and metalloproteinase with thrombospondin motifs 1"/>
    <property type="match status" value="1"/>
</dbReference>
<dbReference type="PROSITE" id="PS50900">
    <property type="entry name" value="PLAC"/>
    <property type="match status" value="1"/>
</dbReference>
<dbReference type="Gene3D" id="2.20.100.10">
    <property type="entry name" value="Thrombospondin type-1 (TSP1) repeat"/>
    <property type="match status" value="5"/>
</dbReference>
<evidence type="ECO:0000256" key="5">
    <source>
        <dbReference type="ARBA" id="ARBA00022737"/>
    </source>
</evidence>
<feature type="domain" description="Ig-like" evidence="15">
    <location>
        <begin position="1221"/>
        <end position="1306"/>
    </location>
</feature>
<evidence type="ECO:0000256" key="11">
    <source>
        <dbReference type="PIRSR" id="PIRSR613273-3"/>
    </source>
</evidence>
<dbReference type="Gene3D" id="2.60.120.830">
    <property type="match status" value="1"/>
</dbReference>
<dbReference type="GO" id="GO:0005576">
    <property type="term" value="C:extracellular region"/>
    <property type="evidence" value="ECO:0007669"/>
    <property type="project" value="UniProtKB-SubCell"/>
</dbReference>
<dbReference type="GO" id="GO:0004867">
    <property type="term" value="F:serine-type endopeptidase inhibitor activity"/>
    <property type="evidence" value="ECO:0007669"/>
    <property type="project" value="UniProtKB-KW"/>
</dbReference>
<evidence type="ECO:0000256" key="1">
    <source>
        <dbReference type="ARBA" id="ARBA00004613"/>
    </source>
</evidence>
<dbReference type="PANTHER" id="PTHR13723">
    <property type="entry name" value="ADAMTS A DISINTEGRIN AND METALLOPROTEASE WITH THROMBOSPONDIN MOTIFS PROTEASE"/>
    <property type="match status" value="1"/>
</dbReference>
<proteinExistence type="inferred from homology"/>
<keyword evidence="2" id="KW-0964">Secreted</keyword>
<feature type="chain" id="PRO_5026876998" description="Papilin" evidence="13">
    <location>
        <begin position="36"/>
        <end position="1362"/>
    </location>
</feature>
<dbReference type="Proteomes" id="UP000504612">
    <property type="component" value="Unplaced"/>
</dbReference>
<dbReference type="Pfam" id="PF19236">
    <property type="entry name" value="ADAMTS_CR_3"/>
    <property type="match status" value="1"/>
</dbReference>
<evidence type="ECO:0000256" key="10">
    <source>
        <dbReference type="ARBA" id="ARBA00074534"/>
    </source>
</evidence>
<feature type="domain" description="Ig-like" evidence="15">
    <location>
        <begin position="1002"/>
        <end position="1079"/>
    </location>
</feature>
<feature type="compositionally biased region" description="Low complexity" evidence="12">
    <location>
        <begin position="645"/>
        <end position="654"/>
    </location>
</feature>
<comment type="subcellular location">
    <subcellularLocation>
        <location evidence="1">Secreted</location>
    </subcellularLocation>
</comment>
<dbReference type="FunFam" id="2.20.100.10:FF:000005">
    <property type="entry name" value="ADAM metallopeptidase with thrombospondin type 1 motif 9"/>
    <property type="match status" value="2"/>
</dbReference>
<gene>
    <name evidence="18" type="primary">PAPLN</name>
</gene>
<evidence type="ECO:0000256" key="8">
    <source>
        <dbReference type="ARBA" id="ARBA00023319"/>
    </source>
</evidence>
<dbReference type="FunFam" id="2.20.100.10:FF:000009">
    <property type="entry name" value="ADAMTS-like protein 3 isoform A"/>
    <property type="match status" value="1"/>
</dbReference>
<dbReference type="Pfam" id="PF00014">
    <property type="entry name" value="Kunitz_BPTI"/>
    <property type="match status" value="1"/>
</dbReference>
<dbReference type="GO" id="GO:0005604">
    <property type="term" value="C:basement membrane"/>
    <property type="evidence" value="ECO:0007669"/>
    <property type="project" value="UniProtKB-ARBA"/>
</dbReference>
<keyword evidence="7 11" id="KW-1015">Disulfide bond</keyword>
<dbReference type="PRINTS" id="PR01857">
    <property type="entry name" value="ADAMTSFAMILY"/>
</dbReference>
<feature type="compositionally biased region" description="Polar residues" evidence="12">
    <location>
        <begin position="859"/>
        <end position="880"/>
    </location>
</feature>
<dbReference type="InterPro" id="IPR003598">
    <property type="entry name" value="Ig_sub2"/>
</dbReference>
<dbReference type="PROSITE" id="PS50279">
    <property type="entry name" value="BPTI_KUNITZ_2"/>
    <property type="match status" value="1"/>
</dbReference>
<evidence type="ECO:0000256" key="3">
    <source>
        <dbReference type="ARBA" id="ARBA00022690"/>
    </source>
</evidence>
<keyword evidence="4 13" id="KW-0732">Signal</keyword>
<dbReference type="SMART" id="SM00131">
    <property type="entry name" value="KU"/>
    <property type="match status" value="1"/>
</dbReference>
<dbReference type="GO" id="GO:0004222">
    <property type="term" value="F:metalloendopeptidase activity"/>
    <property type="evidence" value="ECO:0007669"/>
    <property type="project" value="TreeGrafter"/>
</dbReference>
<sequence>MNILPLTDKQIQHQDTMIFLILLLTLTVMSPSTLAARKAKRQNDFWGSWGEWGECSRSCGGGISLRQRPCYSRRTDGGSSCIGPAQSYRSCNIQDCPDGSRDFRAEQCAEFDGTEFQGKKYKWLPYYGAPNKCELNCIPKGENFYYRQKEAVADGTPCEPGKNDVCVQGSCRAVGCDKMLDSSQKEDKCLQCGGNGRACFEVKGLFDVPNLPKGYNQIFVIPMGATSIRIKEATPTRNFLAIKNVQGTYYLNGHWTIEYSRALPIASTVAHYDRGSEGDLAPELVHARGPITEPLIIELISQEQNQGVHYEYYLPFQRQTSSYSWGYGSWSDCSAECGGGYQSRLVFCTIDNEAYPDYMCRDKPWPGNNRTCGLQPCPQTKRVSYLHLPGAWSRNRAWNLQTKSWKTGDWSQCSVTCGGGIQSRSVYCASYDGHHFQDAVDDTECASLAEKPRSTQPCNLQRCATWVSGPWSECSVSCGEGIQTRTVSCQVEQGRQILDIACLREPKPQHTQPCIGENCIQEIGWHIGDWGLCSKSCDSGIRTRQVICADGDSKFYSYEICQDIQPQIPTTLGSCNTQPCHLPQQVPSMQDITGFNISRRTLLTRYRPDQGAEVSRHERIIQSASTHHQTQLNESPHSNFLPLGRDSYSDSSVSRRSHSYPNGGSNVQDCNHTPHGCCSDGHTAAAGPFGQGCPLDSCHLSRYGCCPDGISRSQGPNQEGCTQYYSDVYISRNHPISPTPTTSQVLAQQVPTEECRGSVYGCCYDNIASALGPQGEGCPTRLSQSYPVQCLLPSAHGSCTDWTIRWYFVSDVGKCNRFWYGSCHGNKNNFATEEECMKTCHGSMGSSYVSLHPHVASPNIHSSSQLQEGNTEVKPQQFGRTITHRTGNEGHGDRTSSNQDALPESEQGASLLENQPESSHHSRRLDEIKRDTVDHLHSLGETLISRHSEKQLTVNGQTTQQEHEEWRRESGADGLTWRRFGYQTQPDSTFPYSLNRIFLDGPESSAVEAGLGQSIRLLCKTDNSHFSRVEWQKDGQPISSDRHTYQSDNSLVVSHLRTEDAGIYMCIISNGRVERRQIELLVKEIPQSTLTQGRRHQLTHGQNQQPRVFGAGTNDRRSHVSSLHPQITYRLKMYKNEPSVVDASIGEEVRLPCHVEASPSLTIEWQKDGHPISSARHRQQPDGTLLISHLTAEDVGFFTCIASNGWDQDQKKVQIRLRGNLKIIDLLPRLSVSEGEKAHLYCVVTGDNVNIRWSRNGVPVRSDGRRIHVTQDGSLFLNNVQLGDEGSYTCNAYSGNHSVSASTDVKVIKRRPEVPASLPVDTSRECADQPHLANCDLILQAQLCNNEYYSSFCCASCSRRYG</sequence>
<evidence type="ECO:0000259" key="16">
    <source>
        <dbReference type="PROSITE" id="PS50900"/>
    </source>
</evidence>
<evidence type="ECO:0000259" key="14">
    <source>
        <dbReference type="PROSITE" id="PS50279"/>
    </source>
</evidence>
<dbReference type="GeneID" id="113414276"/>
<dbReference type="SMART" id="SM00209">
    <property type="entry name" value="TSP1"/>
    <property type="match status" value="5"/>
</dbReference>
<dbReference type="InterPro" id="IPR002223">
    <property type="entry name" value="Kunitz_BPTI"/>
</dbReference>
<dbReference type="CTD" id="89932"/>
<evidence type="ECO:0000259" key="15">
    <source>
        <dbReference type="PROSITE" id="PS50835"/>
    </source>
</evidence>
<comment type="similarity">
    <text evidence="9">Belongs to the papilin family.</text>
</comment>
<evidence type="ECO:0000256" key="13">
    <source>
        <dbReference type="SAM" id="SignalP"/>
    </source>
</evidence>
<evidence type="ECO:0000256" key="6">
    <source>
        <dbReference type="ARBA" id="ARBA00022900"/>
    </source>
</evidence>
<dbReference type="Pfam" id="PF05986">
    <property type="entry name" value="ADAMTS_spacer1"/>
    <property type="match status" value="1"/>
</dbReference>
<feature type="region of interest" description="Disordered" evidence="12">
    <location>
        <begin position="624"/>
        <end position="665"/>
    </location>
</feature>
<dbReference type="InterPro" id="IPR045371">
    <property type="entry name" value="ADAMTS_CR_3"/>
</dbReference>
<feature type="domain" description="PLAC" evidence="16">
    <location>
        <begin position="1322"/>
        <end position="1361"/>
    </location>
</feature>
<dbReference type="PANTHER" id="PTHR13723:SF281">
    <property type="entry name" value="PAPILIN"/>
    <property type="match status" value="1"/>
</dbReference>
<feature type="disulfide bond" evidence="11">
    <location>
        <begin position="55"/>
        <end position="91"/>
    </location>
</feature>
<keyword evidence="17" id="KW-1185">Reference proteome</keyword>
<dbReference type="Gene3D" id="2.60.40.10">
    <property type="entry name" value="Immunoglobulins"/>
    <property type="match status" value="3"/>
</dbReference>
<dbReference type="InterPro" id="IPR000884">
    <property type="entry name" value="TSP1_rpt"/>
</dbReference>
<dbReference type="SMART" id="SM00408">
    <property type="entry name" value="IGc2"/>
    <property type="match status" value="3"/>
</dbReference>
<dbReference type="FunFam" id="2.20.100.10:FF:000001">
    <property type="entry name" value="semaphorin-5A isoform X1"/>
    <property type="match status" value="1"/>
</dbReference>
<dbReference type="InterPro" id="IPR010294">
    <property type="entry name" value="ADAMTS_spacer1"/>
</dbReference>
<keyword evidence="6" id="KW-0722">Serine protease inhibitor</keyword>
<dbReference type="FunFam" id="4.10.410.10:FF:000017">
    <property type="entry name" value="papilin isoform X2"/>
    <property type="match status" value="1"/>
</dbReference>
<dbReference type="PRINTS" id="PR00759">
    <property type="entry name" value="BASICPTASE"/>
</dbReference>
<feature type="region of interest" description="Disordered" evidence="12">
    <location>
        <begin position="856"/>
        <end position="925"/>
    </location>
</feature>
<dbReference type="InterPro" id="IPR013783">
    <property type="entry name" value="Ig-like_fold"/>
</dbReference>
<dbReference type="KEGG" id="nss:113414276"/>
<feature type="domain" description="BPTI/Kunitz inhibitor" evidence="14">
    <location>
        <begin position="790"/>
        <end position="840"/>
    </location>
</feature>
<dbReference type="InterPro" id="IPR036383">
    <property type="entry name" value="TSP1_rpt_sf"/>
</dbReference>
<feature type="signal peptide" evidence="13">
    <location>
        <begin position="1"/>
        <end position="35"/>
    </location>
</feature>
<reference evidence="18" key="1">
    <citation type="submission" date="2025-08" db="UniProtKB">
        <authorList>
            <consortium name="RefSeq"/>
        </authorList>
    </citation>
    <scope>IDENTIFICATION</scope>
</reference>
<dbReference type="Gene3D" id="4.10.410.10">
    <property type="entry name" value="Pancreatic trypsin inhibitor Kunitz domain"/>
    <property type="match status" value="1"/>
</dbReference>
<dbReference type="Pfam" id="PF07679">
    <property type="entry name" value="I-set"/>
    <property type="match status" value="1"/>
</dbReference>
<dbReference type="GO" id="GO:0006508">
    <property type="term" value="P:proteolysis"/>
    <property type="evidence" value="ECO:0007669"/>
    <property type="project" value="TreeGrafter"/>
</dbReference>
<dbReference type="InterPro" id="IPR013098">
    <property type="entry name" value="Ig_I-set"/>
</dbReference>
<evidence type="ECO:0000256" key="12">
    <source>
        <dbReference type="SAM" id="MobiDB-lite"/>
    </source>
</evidence>
<dbReference type="Pfam" id="PF13927">
    <property type="entry name" value="Ig_3"/>
    <property type="match status" value="2"/>
</dbReference>
<feature type="disulfide bond" evidence="11">
    <location>
        <begin position="59"/>
        <end position="96"/>
    </location>
</feature>
<dbReference type="InterPro" id="IPR050439">
    <property type="entry name" value="ADAMTS_ADAMTS-like"/>
</dbReference>
<protein>
    <recommendedName>
        <fullName evidence="10">Papilin</fullName>
    </recommendedName>
</protein>
<evidence type="ECO:0000256" key="2">
    <source>
        <dbReference type="ARBA" id="ARBA00022525"/>
    </source>
</evidence>
<evidence type="ECO:0000256" key="4">
    <source>
        <dbReference type="ARBA" id="ARBA00022729"/>
    </source>
</evidence>
<dbReference type="InterPro" id="IPR036880">
    <property type="entry name" value="Kunitz_BPTI_sf"/>
</dbReference>
<feature type="disulfide bond" evidence="11">
    <location>
        <begin position="70"/>
        <end position="81"/>
    </location>
</feature>
<accession>A0A6J1U7H8</accession>
<dbReference type="GO" id="GO:0030198">
    <property type="term" value="P:extracellular matrix organization"/>
    <property type="evidence" value="ECO:0007669"/>
    <property type="project" value="InterPro"/>
</dbReference>
<dbReference type="Pfam" id="PF19030">
    <property type="entry name" value="TSP1_ADAMTS"/>
    <property type="match status" value="4"/>
</dbReference>
<name>A0A6J1U7H8_9SAUR</name>
<dbReference type="InterPro" id="IPR036179">
    <property type="entry name" value="Ig-like_dom_sf"/>
</dbReference>
<feature type="compositionally biased region" description="Polar residues" evidence="12">
    <location>
        <begin position="624"/>
        <end position="638"/>
    </location>
</feature>
<evidence type="ECO:0000256" key="7">
    <source>
        <dbReference type="ARBA" id="ARBA00023157"/>
    </source>
</evidence>
<dbReference type="PROSITE" id="PS50835">
    <property type="entry name" value="IG_LIKE"/>
    <property type="match status" value="3"/>
</dbReference>
<dbReference type="RefSeq" id="XP_026526857.1">
    <property type="nucleotide sequence ID" value="XM_026671072.1"/>
</dbReference>
<organism evidence="17 18">
    <name type="scientific">Notechis scutatus</name>
    <name type="common">mainland tiger snake</name>
    <dbReference type="NCBI Taxonomy" id="8663"/>
    <lineage>
        <taxon>Eukaryota</taxon>
        <taxon>Metazoa</taxon>
        <taxon>Chordata</taxon>
        <taxon>Craniata</taxon>
        <taxon>Vertebrata</taxon>
        <taxon>Euteleostomi</taxon>
        <taxon>Lepidosauria</taxon>
        <taxon>Squamata</taxon>
        <taxon>Bifurcata</taxon>
        <taxon>Unidentata</taxon>
        <taxon>Episquamata</taxon>
        <taxon>Toxicofera</taxon>
        <taxon>Serpentes</taxon>
        <taxon>Colubroidea</taxon>
        <taxon>Elapidae</taxon>
        <taxon>Hydrophiinae</taxon>
        <taxon>Notechis</taxon>
    </lineage>
</organism>
<dbReference type="SMART" id="SM00409">
    <property type="entry name" value="IG"/>
    <property type="match status" value="3"/>
</dbReference>